<protein>
    <submittedName>
        <fullName evidence="3">Kunitz/Bovine pancreatic trypsin inhibitor domain protein</fullName>
    </submittedName>
</protein>
<evidence type="ECO:0000313" key="2">
    <source>
        <dbReference type="Proteomes" id="UP000038045"/>
    </source>
</evidence>
<feature type="domain" description="BPTI/Kunitz inhibitor" evidence="1">
    <location>
        <begin position="1335"/>
        <end position="1385"/>
    </location>
</feature>
<evidence type="ECO:0000313" key="3">
    <source>
        <dbReference type="WBParaSite" id="PTRK_0000177300.1"/>
    </source>
</evidence>
<feature type="domain" description="BPTI/Kunitz inhibitor" evidence="1">
    <location>
        <begin position="102"/>
        <end position="152"/>
    </location>
</feature>
<reference evidence="3" key="1">
    <citation type="submission" date="2017-02" db="UniProtKB">
        <authorList>
            <consortium name="WormBaseParasite"/>
        </authorList>
    </citation>
    <scope>IDENTIFICATION</scope>
</reference>
<feature type="domain" description="BPTI/Kunitz inhibitor" evidence="1">
    <location>
        <begin position="38"/>
        <end position="92"/>
    </location>
</feature>
<organism evidence="2 3">
    <name type="scientific">Parastrongyloides trichosuri</name>
    <name type="common">Possum-specific nematode worm</name>
    <dbReference type="NCBI Taxonomy" id="131310"/>
    <lineage>
        <taxon>Eukaryota</taxon>
        <taxon>Metazoa</taxon>
        <taxon>Ecdysozoa</taxon>
        <taxon>Nematoda</taxon>
        <taxon>Chromadorea</taxon>
        <taxon>Rhabditida</taxon>
        <taxon>Tylenchina</taxon>
        <taxon>Panagrolaimomorpha</taxon>
        <taxon>Strongyloidoidea</taxon>
        <taxon>Strongyloididae</taxon>
        <taxon>Parastrongyloides</taxon>
    </lineage>
</organism>
<proteinExistence type="predicted"/>
<dbReference type="SUPFAM" id="SSF57362">
    <property type="entry name" value="BPTI-like"/>
    <property type="match status" value="13"/>
</dbReference>
<feature type="domain" description="BPTI/Kunitz inhibitor" evidence="1">
    <location>
        <begin position="567"/>
        <end position="617"/>
    </location>
</feature>
<dbReference type="PROSITE" id="PS50279">
    <property type="entry name" value="BPTI_KUNITZ_2"/>
    <property type="match status" value="13"/>
</dbReference>
<feature type="domain" description="BPTI/Kunitz inhibitor" evidence="1">
    <location>
        <begin position="794"/>
        <end position="844"/>
    </location>
</feature>
<feature type="domain" description="BPTI/Kunitz inhibitor" evidence="1">
    <location>
        <begin position="902"/>
        <end position="952"/>
    </location>
</feature>
<feature type="domain" description="BPTI/Kunitz inhibitor" evidence="1">
    <location>
        <begin position="1454"/>
        <end position="1504"/>
    </location>
</feature>
<feature type="domain" description="BPTI/Kunitz inhibitor" evidence="1">
    <location>
        <begin position="685"/>
        <end position="735"/>
    </location>
</feature>
<dbReference type="InterPro" id="IPR036880">
    <property type="entry name" value="Kunitz_BPTI_sf"/>
</dbReference>
<feature type="domain" description="BPTI/Kunitz inhibitor" evidence="1">
    <location>
        <begin position="1008"/>
        <end position="1058"/>
    </location>
</feature>
<dbReference type="PANTHER" id="PTHR46339:SF2">
    <property type="entry name" value="BPTI_KUNITZ INHIBITOR DOMAIN-CONTAINING PROTEIN"/>
    <property type="match status" value="1"/>
</dbReference>
<feature type="domain" description="BPTI/Kunitz inhibitor" evidence="1">
    <location>
        <begin position="1222"/>
        <end position="1276"/>
    </location>
</feature>
<feature type="domain" description="BPTI/Kunitz inhibitor" evidence="1">
    <location>
        <begin position="452"/>
        <end position="505"/>
    </location>
</feature>
<feature type="domain" description="BPTI/Kunitz inhibitor" evidence="1">
    <location>
        <begin position="1115"/>
        <end position="1165"/>
    </location>
</feature>
<evidence type="ECO:0000259" key="1">
    <source>
        <dbReference type="PROSITE" id="PS50279"/>
    </source>
</evidence>
<dbReference type="Pfam" id="PF14625">
    <property type="entry name" value="Lustrin_cystein"/>
    <property type="match status" value="10"/>
</dbReference>
<dbReference type="Pfam" id="PF00014">
    <property type="entry name" value="Kunitz_BPTI"/>
    <property type="match status" value="13"/>
</dbReference>
<dbReference type="STRING" id="131310.A0A0N4Z452"/>
<dbReference type="CDD" id="cd22593">
    <property type="entry name" value="Kunitz_conkunitzin"/>
    <property type="match status" value="13"/>
</dbReference>
<dbReference type="Gene3D" id="4.10.410.10">
    <property type="entry name" value="Pancreatic trypsin inhibitor Kunitz domain"/>
    <property type="match status" value="13"/>
</dbReference>
<keyword evidence="2" id="KW-1185">Reference proteome</keyword>
<dbReference type="WBParaSite" id="PTRK_0000177300.1">
    <property type="protein sequence ID" value="PTRK_0000177300.1"/>
    <property type="gene ID" value="PTRK_0000177300"/>
</dbReference>
<sequence length="1628" mass="183537">MFARSLQEVEHFTLNDNDSFEYPLISNDTPVSSNFDPCTQPPEFGSFIDSNKSFEKRYYFDRTVSMCIPFSYKGSGGNYNNFKKINDCEETCGSGKRQLASCFEQYTNGTGNMRILRYYYDYKHRACKSFFYKGHNGNNNRFVSRKQCNSICIISLEPKNVFEKSKSLGTIRTTLASTTSSTTTTTTTTTTTSQPPTTIITTTTQLSFAIPRLKFNSLKNINSSTNEDTFVPKVFKVITVTQPPQQFPTINNKENNWYVPQERTYQPSFQNVYYPPPIYQPYPQESYLNPNHSSASKPTLRRRPTQEITSTAYKEFVEHINDKELNENGTIEDTCKLPLQPGTGKQFLQRWYYNPSFHNCIPFFYKGHNSNGNNFHSKNECIKACIHHEKPIIQPRTYSFICPNNKLPLLSLYNKPVVCSKQATCPEEIYFCSIDNSNAQGHCCPKSEVPICEQDLITGIDNKKDKTIMRYYFNKDTYSCTSFQYTGFGGNENNFLTIADCRKACPEYINPCPIGIPFISKVNENVAFCSHINQECPPNYWCHIGGSKKTSVCCPMLNENALNEDPCSMNLIIGEGDERLSRYFYNKRTKQCENFIYLGKRGNSNNFYTKTDCEAICPIFENPCGVGSPFFNTNGGNDIGEESQPLYCSTIDDDTEESSCPNGYYCHIGASSTSTVCCPITGDPCDLPVVKGNGTAVLNRWYFNSKTKVCSSFVYSGMGGNINNFLSKEDCSATCDEMINPCPTGQPHITLNGDVTHCGYEGSSNDNSCPPTYWCHYGSSYETSTCCPNAGDPCVLEMEKGEGDLEVVRYYYDFKTRKCKRMNYLGMKGNQNLFLTLAACESRCPVFKNPCLNGEPEKINKDDVKFCSITNPEKSCSKAYYCHIGYSEESTVCCPKISDNPCLQPNIRGGGPASLSRYYYDSITRTCLPFIYSGANGNMNNFVSKDECESKCPVLKNPCSDGQPATDNNGQYIFCVSRADNNCPSGYFCHYGEFLSESVCCPGDENPCNKTVNEGKGDKEIIRWYFDNNLRRCSKFKYRGKAGNSNNFITLQECQMTCKEYQNPCSDGDPALNNKGGIIFCNNKTNTCPSNYFCHHGAIDETTVCCPLQQESDPCYAPLSIGTGVMKLPRWYFNHHTKQCLQFTYTSINGNANNYLSEEECANKCPVAINPCPGVDRVYPKSFADSLKCSADRTFVCPIGYWCHLGSSPESSICCPNAQDPCKQNLELGVSLKSMADSVKRWYYDKNTKECKSFIFRGLKGNQNNFITKSDCIKTCPGVTNVCQIGEPYRDKMFKTIRKCDTNKDCPLSYFCHKGSQTSASKPDNVCCQTIKPPCQSEVSIGNGKYSLPRWYFNDQKKQCIEFTYSGSGGTANNFMSKEECTESCLHDKANPCAYGEAFRDFHGSIKHCTPITSSNFYNSPSNECPPNYFCHVGENEDTTICCPLDFEKPLNPCDQSMESGYGNRQLSRYYYNYYLTQCLPFIYTGMGGNSNNFLSKEDCMKTCLRSENYFHSSSIDPSTPIGEWPWYTPERVKRSLTTLSCGMPKAKSCKNSPIGYFYDSMSHECAPIRPCANEPLDNIFWNINECSDICNRRSEKDKEEDYLLIRSMGFLSKLLGGKKGGAKVQLN</sequence>
<accession>A0A0N4Z452</accession>
<name>A0A0N4Z452_PARTI</name>
<dbReference type="InterPro" id="IPR028150">
    <property type="entry name" value="Lustrin_cystein"/>
</dbReference>
<feature type="domain" description="BPTI/Kunitz inhibitor" evidence="1">
    <location>
        <begin position="335"/>
        <end position="385"/>
    </location>
</feature>
<dbReference type="InterPro" id="IPR053014">
    <property type="entry name" value="Cuticle_assoc_divergent"/>
</dbReference>
<dbReference type="InterPro" id="IPR002223">
    <property type="entry name" value="Kunitz_BPTI"/>
</dbReference>
<dbReference type="PANTHER" id="PTHR46339">
    <property type="entry name" value="PROTEIN CBG15282-RELATED"/>
    <property type="match status" value="1"/>
</dbReference>
<dbReference type="Proteomes" id="UP000038045">
    <property type="component" value="Unplaced"/>
</dbReference>
<dbReference type="SMART" id="SM00131">
    <property type="entry name" value="KU"/>
    <property type="match status" value="13"/>
</dbReference>
<dbReference type="GO" id="GO:0004867">
    <property type="term" value="F:serine-type endopeptidase inhibitor activity"/>
    <property type="evidence" value="ECO:0007669"/>
    <property type="project" value="InterPro"/>
</dbReference>
<dbReference type="SMART" id="SM00289">
    <property type="entry name" value="WR1"/>
    <property type="match status" value="10"/>
</dbReference>
<dbReference type="InterPro" id="IPR006150">
    <property type="entry name" value="Cys_repeat_1"/>
</dbReference>